<reference evidence="3 4" key="1">
    <citation type="submission" date="2016-05" db="EMBL/GenBank/DDBJ databases">
        <title>Compelete Genome Sequence of Bacteriochlorophyll-Synthesizing Bacterium Porphyrobacter neustonensis DSM 9434.</title>
        <authorList>
            <person name="Shi X.-L."/>
            <person name="Wu Y.-H."/>
            <person name="Cheng H."/>
            <person name="Xu L."/>
            <person name="Zhang X.-Q."/>
            <person name="Wang C.-S."/>
            <person name="Xu X.-W."/>
        </authorList>
    </citation>
    <scope>NUCLEOTIDE SEQUENCE [LARGE SCALE GENOMIC DNA]</scope>
    <source>
        <strain evidence="3 4">DSM 9434</strain>
    </source>
</reference>
<name>A0A192D2D6_9SPHN</name>
<keyword evidence="4" id="KW-1185">Reference proteome</keyword>
<dbReference type="Proteomes" id="UP000078263">
    <property type="component" value="Chromosome"/>
</dbReference>
<dbReference type="AlphaFoldDB" id="A0A192D2D6"/>
<keyword evidence="2" id="KW-0812">Transmembrane</keyword>
<organism evidence="3 4">
    <name type="scientific">Erythrobacter neustonensis</name>
    <dbReference type="NCBI Taxonomy" id="1112"/>
    <lineage>
        <taxon>Bacteria</taxon>
        <taxon>Pseudomonadati</taxon>
        <taxon>Pseudomonadota</taxon>
        <taxon>Alphaproteobacteria</taxon>
        <taxon>Sphingomonadales</taxon>
        <taxon>Erythrobacteraceae</taxon>
        <taxon>Erythrobacter/Porphyrobacter group</taxon>
        <taxon>Erythrobacter</taxon>
    </lineage>
</organism>
<dbReference type="EMBL" id="CP016033">
    <property type="protein sequence ID" value="ANK12648.1"/>
    <property type="molecule type" value="Genomic_DNA"/>
</dbReference>
<dbReference type="RefSeq" id="WP_068350558.1">
    <property type="nucleotide sequence ID" value="NZ_CP016033.1"/>
</dbReference>
<gene>
    <name evidence="3" type="ORF">A9D12_06465</name>
</gene>
<evidence type="ECO:0000313" key="4">
    <source>
        <dbReference type="Proteomes" id="UP000078263"/>
    </source>
</evidence>
<sequence length="584" mass="62663">MNAIKAVAGWAARHALLFALIIAALVAHSLWSDRQADRRAQIAAITAELAGIDSAASRIAATRREAAAAVTAAAGQLTQYQAQMRGASLARLTQERARTQSARAAARAALPTDFAVTRQLLARDTEALGRTALARVDLARLERQLAFLDESIAIARGNSAVLARIADLDVQLREATALLARHEQACRDAARDLAAFDAKRPAERIVRELLGQRRSLVAEQTSACAQRDRAQSAKGLLEQRIGSGRQLLEKGAAKIDSAITADLAAIDELALRDAERRALLTRQLAATRGDIGTLAARYQLPAKARAALLILIGIILVPYLIRTLFYYVIAPLAQGRGTIRIAVQGADAAAPIPAASSHISLSVNLEAGEELLVRQDYLQTSPVGAEAATRWLLDYRHPLSSLASGLYFLTRLRGGGMTAVSAVRDPFAELARIDLSPGAACVLHPRALVAIVQPVGRTMRITSHWRLFSLSAWLTLQLRFFVFHGPGSLIVRGGRGVRIEPAATGRIFRQDQLVGFSADLAYSVIRTETFAPYLFGREELFKDRVEAGTGVLIIEEAPFAGRRGGGARHGLEGALDAGLKALGL</sequence>
<evidence type="ECO:0000256" key="1">
    <source>
        <dbReference type="SAM" id="Coils"/>
    </source>
</evidence>
<proteinExistence type="predicted"/>
<keyword evidence="2" id="KW-0472">Membrane</keyword>
<dbReference type="OrthoDB" id="186343at2"/>
<keyword evidence="1" id="KW-0175">Coiled coil</keyword>
<evidence type="ECO:0000313" key="3">
    <source>
        <dbReference type="EMBL" id="ANK12648.1"/>
    </source>
</evidence>
<feature type="transmembrane region" description="Helical" evidence="2">
    <location>
        <begin position="12"/>
        <end position="31"/>
    </location>
</feature>
<feature type="transmembrane region" description="Helical" evidence="2">
    <location>
        <begin position="306"/>
        <end position="329"/>
    </location>
</feature>
<protein>
    <submittedName>
        <fullName evidence="3">Uncharacterized protein</fullName>
    </submittedName>
</protein>
<feature type="coiled-coil region" evidence="1">
    <location>
        <begin position="138"/>
        <end position="192"/>
    </location>
</feature>
<dbReference type="KEGG" id="pns:A9D12_06465"/>
<accession>A0A192D2D6</accession>
<evidence type="ECO:0000256" key="2">
    <source>
        <dbReference type="SAM" id="Phobius"/>
    </source>
</evidence>
<keyword evidence="2" id="KW-1133">Transmembrane helix</keyword>